<dbReference type="AlphaFoldDB" id="A0A8S2Z5Y8"/>
<dbReference type="Pfam" id="PF13424">
    <property type="entry name" value="TPR_12"/>
    <property type="match status" value="1"/>
</dbReference>
<protein>
    <recommendedName>
        <fullName evidence="4">Tetratricopeptide repeat protein</fullName>
    </recommendedName>
</protein>
<dbReference type="Gene3D" id="1.25.40.10">
    <property type="entry name" value="Tetratricopeptide repeat domain"/>
    <property type="match status" value="1"/>
</dbReference>
<dbReference type="EMBL" id="CAJOBI010101928">
    <property type="protein sequence ID" value="CAF4591930.1"/>
    <property type="molecule type" value="Genomic_DNA"/>
</dbReference>
<dbReference type="InterPro" id="IPR011990">
    <property type="entry name" value="TPR-like_helical_dom_sf"/>
</dbReference>
<gene>
    <name evidence="1" type="ORF">SMN809_LOCUS38724</name>
    <name evidence="2" type="ORF">SMN809_LOCUS45059</name>
</gene>
<proteinExistence type="predicted"/>
<feature type="non-terminal residue" evidence="1">
    <location>
        <position position="1"/>
    </location>
</feature>
<dbReference type="SUPFAM" id="SSF48452">
    <property type="entry name" value="TPR-like"/>
    <property type="match status" value="1"/>
</dbReference>
<comment type="caution">
    <text evidence="1">The sequence shown here is derived from an EMBL/GenBank/DDBJ whole genome shotgun (WGS) entry which is preliminary data.</text>
</comment>
<feature type="non-terminal residue" evidence="1">
    <location>
        <position position="80"/>
    </location>
</feature>
<organism evidence="1 3">
    <name type="scientific">Rotaria magnacalcarata</name>
    <dbReference type="NCBI Taxonomy" id="392030"/>
    <lineage>
        <taxon>Eukaryota</taxon>
        <taxon>Metazoa</taxon>
        <taxon>Spiralia</taxon>
        <taxon>Gnathifera</taxon>
        <taxon>Rotifera</taxon>
        <taxon>Eurotatoria</taxon>
        <taxon>Bdelloidea</taxon>
        <taxon>Philodinida</taxon>
        <taxon>Philodinidae</taxon>
        <taxon>Rotaria</taxon>
    </lineage>
</organism>
<dbReference type="InterPro" id="IPR019734">
    <property type="entry name" value="TPR_rpt"/>
</dbReference>
<reference evidence="1" key="1">
    <citation type="submission" date="2021-02" db="EMBL/GenBank/DDBJ databases">
        <authorList>
            <person name="Nowell W R."/>
        </authorList>
    </citation>
    <scope>NUCLEOTIDE SEQUENCE</scope>
</reference>
<name>A0A8S2Z5Y8_9BILA</name>
<dbReference type="SMART" id="SM00028">
    <property type="entry name" value="TPR"/>
    <property type="match status" value="2"/>
</dbReference>
<dbReference type="Proteomes" id="UP000676336">
    <property type="component" value="Unassembled WGS sequence"/>
</dbReference>
<dbReference type="EMBL" id="CAJOBI010136774">
    <property type="protein sequence ID" value="CAF4749355.1"/>
    <property type="molecule type" value="Genomic_DNA"/>
</dbReference>
<accession>A0A8S2Z5Y8</accession>
<sequence length="80" mass="8861">GLGNAYWARRELDEARDCTERALAIREHEIQPKNYSDIASCLGNLGNILHDQGDAEQALGYAQQAVDLLTIHGKNDLRLA</sequence>
<evidence type="ECO:0008006" key="4">
    <source>
        <dbReference type="Google" id="ProtNLM"/>
    </source>
</evidence>
<evidence type="ECO:0000313" key="3">
    <source>
        <dbReference type="Proteomes" id="UP000676336"/>
    </source>
</evidence>
<evidence type="ECO:0000313" key="1">
    <source>
        <dbReference type="EMBL" id="CAF4591930.1"/>
    </source>
</evidence>
<evidence type="ECO:0000313" key="2">
    <source>
        <dbReference type="EMBL" id="CAF4749355.1"/>
    </source>
</evidence>